<evidence type="ECO:0000256" key="1">
    <source>
        <dbReference type="ARBA" id="ARBA00004613"/>
    </source>
</evidence>
<organism evidence="9 10">
    <name type="scientific">Rosa chinensis</name>
    <name type="common">China rose</name>
    <dbReference type="NCBI Taxonomy" id="74649"/>
    <lineage>
        <taxon>Eukaryota</taxon>
        <taxon>Viridiplantae</taxon>
        <taxon>Streptophyta</taxon>
        <taxon>Embryophyta</taxon>
        <taxon>Tracheophyta</taxon>
        <taxon>Spermatophyta</taxon>
        <taxon>Magnoliopsida</taxon>
        <taxon>eudicotyledons</taxon>
        <taxon>Gunneridae</taxon>
        <taxon>Pentapetalae</taxon>
        <taxon>rosids</taxon>
        <taxon>fabids</taxon>
        <taxon>Rosales</taxon>
        <taxon>Rosaceae</taxon>
        <taxon>Rosoideae</taxon>
        <taxon>Rosoideae incertae sedis</taxon>
        <taxon>Rosa</taxon>
    </lineage>
</organism>
<comment type="caution">
    <text evidence="9">The sequence shown here is derived from an EMBL/GenBank/DDBJ whole genome shotgun (WGS) entry which is preliminary data.</text>
</comment>
<evidence type="ECO:0000256" key="5">
    <source>
        <dbReference type="ARBA" id="ARBA00022729"/>
    </source>
</evidence>
<evidence type="ECO:0000256" key="8">
    <source>
        <dbReference type="SAM" id="MobiDB-lite"/>
    </source>
</evidence>
<dbReference type="PANTHER" id="PTHR33109">
    <property type="entry name" value="EPIDERMAL PATTERNING FACTOR-LIKE PROTEIN 4"/>
    <property type="match status" value="1"/>
</dbReference>
<comment type="similarity">
    <text evidence="2 7">Belongs to the plant cysteine rich small secretory peptide family. Epidermal patterning factor subfamily.</text>
</comment>
<accession>A0A2P6Q075</accession>
<protein>
    <recommendedName>
        <fullName evidence="7">Epidermal patterning factor-like protein</fullName>
    </recommendedName>
</protein>
<name>A0A2P6Q075_ROSCH</name>
<evidence type="ECO:0000256" key="3">
    <source>
        <dbReference type="ARBA" id="ARBA00022473"/>
    </source>
</evidence>
<feature type="compositionally biased region" description="Low complexity" evidence="8">
    <location>
        <begin position="100"/>
        <end position="127"/>
    </location>
</feature>
<feature type="region of interest" description="Disordered" evidence="8">
    <location>
        <begin position="46"/>
        <end position="74"/>
    </location>
</feature>
<keyword evidence="3 7" id="KW-0217">Developmental protein</keyword>
<dbReference type="GO" id="GO:0010052">
    <property type="term" value="P:guard cell differentiation"/>
    <property type="evidence" value="ECO:0007669"/>
    <property type="project" value="UniProtKB-UniRule"/>
</dbReference>
<dbReference type="AlphaFoldDB" id="A0A2P6Q075"/>
<evidence type="ECO:0000256" key="4">
    <source>
        <dbReference type="ARBA" id="ARBA00022525"/>
    </source>
</evidence>
<dbReference type="Gramene" id="PRQ27590">
    <property type="protein sequence ID" value="PRQ27590"/>
    <property type="gene ID" value="RchiOBHm_Chr6g0306881"/>
</dbReference>
<evidence type="ECO:0000256" key="6">
    <source>
        <dbReference type="ARBA" id="ARBA00023157"/>
    </source>
</evidence>
<comment type="subcellular location">
    <subcellularLocation>
        <location evidence="1 7">Secreted</location>
    </subcellularLocation>
</comment>
<evidence type="ECO:0000256" key="7">
    <source>
        <dbReference type="RuleBase" id="RU367102"/>
    </source>
</evidence>
<feature type="region of interest" description="Disordered" evidence="8">
    <location>
        <begin position="100"/>
        <end position="133"/>
    </location>
</feature>
<dbReference type="EMBL" id="PDCK01000044">
    <property type="protein sequence ID" value="PRQ27590.1"/>
    <property type="molecule type" value="Genomic_DNA"/>
</dbReference>
<dbReference type="Pfam" id="PF17181">
    <property type="entry name" value="EPF"/>
    <property type="match status" value="1"/>
</dbReference>
<evidence type="ECO:0000313" key="9">
    <source>
        <dbReference type="EMBL" id="PRQ27590.1"/>
    </source>
</evidence>
<keyword evidence="10" id="KW-1185">Reference proteome</keyword>
<dbReference type="GO" id="GO:0005576">
    <property type="term" value="C:extracellular region"/>
    <property type="evidence" value="ECO:0007669"/>
    <property type="project" value="UniProtKB-SubCell"/>
</dbReference>
<dbReference type="InterPro" id="IPR039455">
    <property type="entry name" value="EPFL"/>
</dbReference>
<keyword evidence="6" id="KW-1015">Disulfide bond</keyword>
<dbReference type="OrthoDB" id="614712at2759"/>
<evidence type="ECO:0000256" key="2">
    <source>
        <dbReference type="ARBA" id="ARBA00008127"/>
    </source>
</evidence>
<dbReference type="PANTHER" id="PTHR33109:SF7">
    <property type="entry name" value="EPIDERMAL PATTERNING FACTOR-LIKE PROTEIN 2"/>
    <property type="match status" value="1"/>
</dbReference>
<evidence type="ECO:0000313" key="10">
    <source>
        <dbReference type="Proteomes" id="UP000238479"/>
    </source>
</evidence>
<keyword evidence="4 7" id="KW-0964">Secreted</keyword>
<gene>
    <name evidence="9" type="ORF">RchiOBHm_Chr6g0306881</name>
</gene>
<comment type="function">
    <text evidence="7">Controls stomatal patterning.</text>
</comment>
<dbReference type="STRING" id="74649.A0A2P6Q075"/>
<dbReference type="OMA" id="NCACWHR"/>
<reference evidence="9 10" key="1">
    <citation type="journal article" date="2018" name="Nat. Genet.">
        <title>The Rosa genome provides new insights in the design of modern roses.</title>
        <authorList>
            <person name="Bendahmane M."/>
        </authorList>
    </citation>
    <scope>NUCLEOTIDE SEQUENCE [LARGE SCALE GENOMIC DNA]</scope>
    <source>
        <strain evidence="10">cv. Old Blush</strain>
    </source>
</reference>
<dbReference type="Proteomes" id="UP000238479">
    <property type="component" value="Chromosome 6"/>
</dbReference>
<proteinExistence type="inferred from homology"/>
<sequence length="154" mass="16761">MASSQNWVCWHRNRHIIIPILLLLVSSFSTHFSFIAQATRPIPTKLPEATTGGNVLNEENAGGGERVNARQIGSRPPQCQRRCGGCGHCVAVQVPVVPQVQQSHNNGAKRSSSSAASTRKTSPKSTAYSRGGDELSNYKPISWRCKCGDLFFNP</sequence>
<keyword evidence="5" id="KW-0732">Signal</keyword>